<evidence type="ECO:0000256" key="7">
    <source>
        <dbReference type="ARBA" id="ARBA00022695"/>
    </source>
</evidence>
<dbReference type="GO" id="GO:0005524">
    <property type="term" value="F:ATP binding"/>
    <property type="evidence" value="ECO:0007669"/>
    <property type="project" value="UniProtKB-KW"/>
</dbReference>
<keyword evidence="5" id="KW-0808">Transferase</keyword>
<feature type="domain" description="YrdC-like" evidence="12">
    <location>
        <begin position="1"/>
        <end position="182"/>
    </location>
</feature>
<comment type="catalytic activity">
    <reaction evidence="11">
        <text>L-threonine + hydrogencarbonate + ATP = L-threonylcarbamoyladenylate + diphosphate + H2O</text>
        <dbReference type="Rhea" id="RHEA:36407"/>
        <dbReference type="ChEBI" id="CHEBI:15377"/>
        <dbReference type="ChEBI" id="CHEBI:17544"/>
        <dbReference type="ChEBI" id="CHEBI:30616"/>
        <dbReference type="ChEBI" id="CHEBI:33019"/>
        <dbReference type="ChEBI" id="CHEBI:57926"/>
        <dbReference type="ChEBI" id="CHEBI:73682"/>
        <dbReference type="EC" id="2.7.7.87"/>
    </reaction>
</comment>
<dbReference type="GO" id="GO:0006450">
    <property type="term" value="P:regulation of translational fidelity"/>
    <property type="evidence" value="ECO:0007669"/>
    <property type="project" value="TreeGrafter"/>
</dbReference>
<dbReference type="EC" id="2.7.7.87" evidence="3"/>
<protein>
    <recommendedName>
        <fullName evidence="10">L-threonylcarbamoyladenylate synthase</fullName>
        <ecNumber evidence="3">2.7.7.87</ecNumber>
    </recommendedName>
    <alternativeName>
        <fullName evidence="10">L-threonylcarbamoyladenylate synthase</fullName>
    </alternativeName>
</protein>
<evidence type="ECO:0000256" key="10">
    <source>
        <dbReference type="ARBA" id="ARBA00029774"/>
    </source>
</evidence>
<dbReference type="InterPro" id="IPR050156">
    <property type="entry name" value="TC-AMP_synthase_SUA5"/>
</dbReference>
<dbReference type="GO" id="GO:0005737">
    <property type="term" value="C:cytoplasm"/>
    <property type="evidence" value="ECO:0007669"/>
    <property type="project" value="UniProtKB-SubCell"/>
</dbReference>
<dbReference type="SUPFAM" id="SSF55821">
    <property type="entry name" value="YrdC/RibB"/>
    <property type="match status" value="1"/>
</dbReference>
<evidence type="ECO:0000256" key="3">
    <source>
        <dbReference type="ARBA" id="ARBA00012584"/>
    </source>
</evidence>
<evidence type="ECO:0000256" key="1">
    <source>
        <dbReference type="ARBA" id="ARBA00004496"/>
    </source>
</evidence>
<evidence type="ECO:0000313" key="13">
    <source>
        <dbReference type="EMBL" id="AQY22477.1"/>
    </source>
</evidence>
<keyword evidence="6" id="KW-0819">tRNA processing</keyword>
<dbReference type="GO" id="GO:0008033">
    <property type="term" value="P:tRNA processing"/>
    <property type="evidence" value="ECO:0007669"/>
    <property type="project" value="UniProtKB-KW"/>
</dbReference>
<dbReference type="PROSITE" id="PS51163">
    <property type="entry name" value="YRDC"/>
    <property type="match status" value="1"/>
</dbReference>
<proteinExistence type="inferred from homology"/>
<gene>
    <name evidence="13" type="primary">tsaC</name>
    <name evidence="13" type="ORF">AB406_1533</name>
</gene>
<dbReference type="NCBIfam" id="TIGR00057">
    <property type="entry name" value="L-threonylcarbamoyladenylate synthase"/>
    <property type="match status" value="1"/>
</dbReference>
<keyword evidence="7" id="KW-0548">Nucleotidyltransferase</keyword>
<keyword evidence="4" id="KW-0963">Cytoplasm</keyword>
<accession>A0A1S7DTQ2</accession>
<dbReference type="EMBL" id="CP011859">
    <property type="protein sequence ID" value="AQY22477.1"/>
    <property type="molecule type" value="Genomic_DNA"/>
</dbReference>
<dbReference type="PANTHER" id="PTHR17490">
    <property type="entry name" value="SUA5"/>
    <property type="match status" value="1"/>
</dbReference>
<evidence type="ECO:0000313" key="14">
    <source>
        <dbReference type="Proteomes" id="UP000189883"/>
    </source>
</evidence>
<keyword evidence="8" id="KW-0547">Nucleotide-binding</keyword>
<evidence type="ECO:0000256" key="2">
    <source>
        <dbReference type="ARBA" id="ARBA00007663"/>
    </source>
</evidence>
<dbReference type="Gene3D" id="3.90.870.10">
    <property type="entry name" value="DHBP synthase"/>
    <property type="match status" value="1"/>
</dbReference>
<dbReference type="InterPro" id="IPR006070">
    <property type="entry name" value="Sua5-like_dom"/>
</dbReference>
<sequence length="182" mass="20389">MQEIVEVLKSGGTVLYPTDTIWGLGCDATNPEAIQKIYKIKKREPHKSLIILVDTEKRLQDLVEVPEMAWEIIDLSEKPVTIIYDAPKGLPKELLAEDGSIGIRLVKDAFCQKLIGKLNAPLVSTSANFSGDKSPKQFSDISLELINAVDFVVEEQKDKVSQWAGSSVIRIWKDNRIKVLRE</sequence>
<organism evidence="13 14">
    <name type="scientific">Riemerella anatipestifer</name>
    <name type="common">Moraxella anatipestifer</name>
    <dbReference type="NCBI Taxonomy" id="34085"/>
    <lineage>
        <taxon>Bacteria</taxon>
        <taxon>Pseudomonadati</taxon>
        <taxon>Bacteroidota</taxon>
        <taxon>Flavobacteriia</taxon>
        <taxon>Flavobacteriales</taxon>
        <taxon>Weeksellaceae</taxon>
        <taxon>Riemerella</taxon>
    </lineage>
</organism>
<dbReference type="PANTHER" id="PTHR17490:SF16">
    <property type="entry name" value="THREONYLCARBAMOYL-AMP SYNTHASE"/>
    <property type="match status" value="1"/>
</dbReference>
<name>A0A1S7DTQ2_RIEAN</name>
<evidence type="ECO:0000256" key="8">
    <source>
        <dbReference type="ARBA" id="ARBA00022741"/>
    </source>
</evidence>
<dbReference type="RefSeq" id="WP_079207655.1">
    <property type="nucleotide sequence ID" value="NZ_CP011859.1"/>
</dbReference>
<dbReference type="GO" id="GO:0003725">
    <property type="term" value="F:double-stranded RNA binding"/>
    <property type="evidence" value="ECO:0007669"/>
    <property type="project" value="InterPro"/>
</dbReference>
<evidence type="ECO:0000256" key="4">
    <source>
        <dbReference type="ARBA" id="ARBA00022490"/>
    </source>
</evidence>
<dbReference type="Pfam" id="PF01300">
    <property type="entry name" value="Sua5_yciO_yrdC"/>
    <property type="match status" value="1"/>
</dbReference>
<evidence type="ECO:0000259" key="12">
    <source>
        <dbReference type="PROSITE" id="PS51163"/>
    </source>
</evidence>
<dbReference type="AlphaFoldDB" id="A0A1S7DTQ2"/>
<evidence type="ECO:0000256" key="9">
    <source>
        <dbReference type="ARBA" id="ARBA00022840"/>
    </source>
</evidence>
<evidence type="ECO:0000256" key="6">
    <source>
        <dbReference type="ARBA" id="ARBA00022694"/>
    </source>
</evidence>
<dbReference type="GO" id="GO:0061710">
    <property type="term" value="F:L-threonylcarbamoyladenylate synthase"/>
    <property type="evidence" value="ECO:0007669"/>
    <property type="project" value="UniProtKB-EC"/>
</dbReference>
<dbReference type="InterPro" id="IPR017945">
    <property type="entry name" value="DHBP_synth_RibB-like_a/b_dom"/>
</dbReference>
<comment type="subcellular location">
    <subcellularLocation>
        <location evidence="1">Cytoplasm</location>
    </subcellularLocation>
</comment>
<keyword evidence="9" id="KW-0067">ATP-binding</keyword>
<reference evidence="13 14" key="1">
    <citation type="submission" date="2015-06" db="EMBL/GenBank/DDBJ databases">
        <title>R. anatipestifer strain HXb2 is the most virulent strain so far, and the genome sequence would help us uncover the pathogenesis.</title>
        <authorList>
            <person name="Hu Q."/>
            <person name="Qi J."/>
            <person name="Bo H."/>
            <person name="Liu G."/>
            <person name="Tao M."/>
            <person name="Ding Y."/>
            <person name="Xue Y."/>
        </authorList>
    </citation>
    <scope>NUCLEOTIDE SEQUENCE [LARGE SCALE GENOMIC DNA]</scope>
    <source>
        <strain evidence="13 14">HXb2</strain>
    </source>
</reference>
<evidence type="ECO:0000256" key="11">
    <source>
        <dbReference type="ARBA" id="ARBA00048366"/>
    </source>
</evidence>
<evidence type="ECO:0000256" key="5">
    <source>
        <dbReference type="ARBA" id="ARBA00022679"/>
    </source>
</evidence>
<comment type="similarity">
    <text evidence="2">Belongs to the SUA5 family.</text>
</comment>
<dbReference type="GO" id="GO:0000049">
    <property type="term" value="F:tRNA binding"/>
    <property type="evidence" value="ECO:0007669"/>
    <property type="project" value="TreeGrafter"/>
</dbReference>
<dbReference type="Proteomes" id="UP000189883">
    <property type="component" value="Chromosome"/>
</dbReference>